<evidence type="ECO:0000313" key="10">
    <source>
        <dbReference type="Proteomes" id="UP000036923"/>
    </source>
</evidence>
<dbReference type="PANTHER" id="PTHR21299:SF1">
    <property type="entry name" value="PANTOATE--BETA-ALANINE LIGASE"/>
    <property type="match status" value="1"/>
</dbReference>
<dbReference type="PATRIC" id="fig|398512.5.peg.735"/>
<dbReference type="InterPro" id="IPR014729">
    <property type="entry name" value="Rossmann-like_a/b/a_fold"/>
</dbReference>
<keyword evidence="4 8" id="KW-0566">Pantothenate biosynthesis</keyword>
<evidence type="ECO:0000256" key="8">
    <source>
        <dbReference type="HAMAP-Rule" id="MF_00158"/>
    </source>
</evidence>
<comment type="catalytic activity">
    <reaction evidence="7 8">
        <text>(R)-pantoate + beta-alanine + ATP = (R)-pantothenate + AMP + diphosphate + H(+)</text>
        <dbReference type="Rhea" id="RHEA:10912"/>
        <dbReference type="ChEBI" id="CHEBI:15378"/>
        <dbReference type="ChEBI" id="CHEBI:15980"/>
        <dbReference type="ChEBI" id="CHEBI:29032"/>
        <dbReference type="ChEBI" id="CHEBI:30616"/>
        <dbReference type="ChEBI" id="CHEBI:33019"/>
        <dbReference type="ChEBI" id="CHEBI:57966"/>
        <dbReference type="ChEBI" id="CHEBI:456215"/>
        <dbReference type="EC" id="6.3.2.1"/>
    </reaction>
</comment>
<comment type="subunit">
    <text evidence="8">Homodimer.</text>
</comment>
<feature type="binding site" evidence="8">
    <location>
        <begin position="147"/>
        <end position="150"/>
    </location>
    <ligand>
        <name>ATP</name>
        <dbReference type="ChEBI" id="CHEBI:30616"/>
    </ligand>
</feature>
<dbReference type="InterPro" id="IPR042176">
    <property type="entry name" value="Pantoate_ligase_C"/>
</dbReference>
<protein>
    <recommendedName>
        <fullName evidence="8">Pantothenate synthetase</fullName>
        <shortName evidence="8">PS</shortName>
        <ecNumber evidence="8">6.3.2.1</ecNumber>
    </recommendedName>
    <alternativeName>
        <fullName evidence="8">Pantoate--beta-alanine ligase</fullName>
    </alternativeName>
    <alternativeName>
        <fullName evidence="8">Pantoate-activating enzyme</fullName>
    </alternativeName>
</protein>
<comment type="caution">
    <text evidence="9">The sequence shown here is derived from an EMBL/GenBank/DDBJ whole genome shotgun (WGS) entry which is preliminary data.</text>
</comment>
<keyword evidence="8" id="KW-0963">Cytoplasm</keyword>
<dbReference type="EMBL" id="LGTC01000001">
    <property type="protein sequence ID" value="KNY25450.1"/>
    <property type="molecule type" value="Genomic_DNA"/>
</dbReference>
<feature type="binding site" evidence="8">
    <location>
        <position position="153"/>
    </location>
    <ligand>
        <name>(R)-pantoate</name>
        <dbReference type="ChEBI" id="CHEBI:15980"/>
    </ligand>
</feature>
<feature type="binding site" evidence="8">
    <location>
        <position position="61"/>
    </location>
    <ligand>
        <name>(R)-pantoate</name>
        <dbReference type="ChEBI" id="CHEBI:15980"/>
    </ligand>
</feature>
<proteinExistence type="inferred from homology"/>
<evidence type="ECO:0000256" key="7">
    <source>
        <dbReference type="ARBA" id="ARBA00048258"/>
    </source>
</evidence>
<dbReference type="FunFam" id="3.30.1300.10:FF:000001">
    <property type="entry name" value="Pantothenate synthetase"/>
    <property type="match status" value="1"/>
</dbReference>
<feature type="binding site" evidence="8">
    <location>
        <begin position="30"/>
        <end position="37"/>
    </location>
    <ligand>
        <name>ATP</name>
        <dbReference type="ChEBI" id="CHEBI:30616"/>
    </ligand>
</feature>
<dbReference type="SUPFAM" id="SSF52374">
    <property type="entry name" value="Nucleotidylyl transferase"/>
    <property type="match status" value="1"/>
</dbReference>
<dbReference type="UniPathway" id="UPA00028">
    <property type="reaction ID" value="UER00005"/>
</dbReference>
<dbReference type="InterPro" id="IPR004821">
    <property type="entry name" value="Cyt_trans-like"/>
</dbReference>
<dbReference type="GO" id="GO:0005524">
    <property type="term" value="F:ATP binding"/>
    <property type="evidence" value="ECO:0007669"/>
    <property type="project" value="UniProtKB-KW"/>
</dbReference>
<gene>
    <name evidence="8" type="primary">panC</name>
    <name evidence="9" type="ORF">Bccel_0710</name>
</gene>
<dbReference type="GO" id="GO:0004592">
    <property type="term" value="F:pantoate-beta-alanine ligase activity"/>
    <property type="evidence" value="ECO:0007669"/>
    <property type="project" value="UniProtKB-UniRule"/>
</dbReference>
<dbReference type="FunFam" id="3.40.50.620:FF:000013">
    <property type="entry name" value="Pantothenate synthetase"/>
    <property type="match status" value="1"/>
</dbReference>
<name>A0A0L6JIA1_9FIRM</name>
<dbReference type="Pfam" id="PF02569">
    <property type="entry name" value="Pantoate_ligase"/>
    <property type="match status" value="1"/>
</dbReference>
<evidence type="ECO:0000313" key="9">
    <source>
        <dbReference type="EMBL" id="KNY25450.1"/>
    </source>
</evidence>
<comment type="function">
    <text evidence="8">Catalyzes the condensation of pantoate with beta-alanine in an ATP-dependent reaction via a pantoyl-adenylate intermediate.</text>
</comment>
<dbReference type="Proteomes" id="UP000036923">
    <property type="component" value="Unassembled WGS sequence"/>
</dbReference>
<dbReference type="GO" id="GO:0005829">
    <property type="term" value="C:cytosol"/>
    <property type="evidence" value="ECO:0007669"/>
    <property type="project" value="TreeGrafter"/>
</dbReference>
<dbReference type="NCBIfam" id="TIGR00018">
    <property type="entry name" value="panC"/>
    <property type="match status" value="1"/>
</dbReference>
<evidence type="ECO:0000256" key="4">
    <source>
        <dbReference type="ARBA" id="ARBA00022655"/>
    </source>
</evidence>
<dbReference type="AlphaFoldDB" id="A0A0L6JIA1"/>
<evidence type="ECO:0000256" key="2">
    <source>
        <dbReference type="ARBA" id="ARBA00009256"/>
    </source>
</evidence>
<keyword evidence="5 8" id="KW-0547">Nucleotide-binding</keyword>
<dbReference type="eggNOG" id="COG0414">
    <property type="taxonomic scope" value="Bacteria"/>
</dbReference>
<dbReference type="STRING" id="398512.Bccel_0710"/>
<comment type="pathway">
    <text evidence="1 8">Cofactor biosynthesis; (R)-pantothenate biosynthesis; (R)-pantothenate from (R)-pantoate and beta-alanine: step 1/1.</text>
</comment>
<comment type="miscellaneous">
    <text evidence="8">The reaction proceeds by a bi uni uni bi ping pong mechanism.</text>
</comment>
<dbReference type="HAMAP" id="MF_00158">
    <property type="entry name" value="PanC"/>
    <property type="match status" value="1"/>
</dbReference>
<evidence type="ECO:0000256" key="5">
    <source>
        <dbReference type="ARBA" id="ARBA00022741"/>
    </source>
</evidence>
<comment type="subcellular location">
    <subcellularLocation>
        <location evidence="8">Cytoplasm</location>
    </subcellularLocation>
</comment>
<dbReference type="PANTHER" id="PTHR21299">
    <property type="entry name" value="CYTIDYLATE KINASE/PANTOATE-BETA-ALANINE LIGASE"/>
    <property type="match status" value="1"/>
</dbReference>
<dbReference type="Gene3D" id="3.40.50.620">
    <property type="entry name" value="HUPs"/>
    <property type="match status" value="1"/>
</dbReference>
<feature type="active site" description="Proton donor" evidence="8">
    <location>
        <position position="37"/>
    </location>
</feature>
<sequence length="281" mass="31541">MRVIEKISDLKAIIRSQKSSGKTIGFVPTMGYLHQGHMSLVKASKDENDFTIMSIFVNPTQFGPNEDFDKYPRDMARDTKMAEAAGVDVIFAPLKDEMYPARYKTYVDVEDITNVLCGKSRPSHFKGVTTVVTKLFNIVEPDKAYFGQKDAQQVIVLKKMVRDLNMNLEIVTCPIVRESDGLAMSSRNTYLTPEQRIGALVLSKSLFEAEQLIKDGERDAAKLIGHISERISEVSFAEIDYIEITDIINLEKVDTINGKVLIALAVRFGKTRLIDNVIVEV</sequence>
<dbReference type="CDD" id="cd00560">
    <property type="entry name" value="PanC"/>
    <property type="match status" value="1"/>
</dbReference>
<evidence type="ECO:0000256" key="3">
    <source>
        <dbReference type="ARBA" id="ARBA00022598"/>
    </source>
</evidence>
<comment type="similarity">
    <text evidence="2 8">Belongs to the pantothenate synthetase family.</text>
</comment>
<dbReference type="OrthoDB" id="9773087at2"/>
<keyword evidence="3 8" id="KW-0436">Ligase</keyword>
<accession>A0A0L6JIA1</accession>
<organism evidence="9 10">
    <name type="scientific">Pseudobacteroides cellulosolvens ATCC 35603 = DSM 2933</name>
    <dbReference type="NCBI Taxonomy" id="398512"/>
    <lineage>
        <taxon>Bacteria</taxon>
        <taxon>Bacillati</taxon>
        <taxon>Bacillota</taxon>
        <taxon>Clostridia</taxon>
        <taxon>Eubacteriales</taxon>
        <taxon>Oscillospiraceae</taxon>
        <taxon>Pseudobacteroides</taxon>
    </lineage>
</organism>
<evidence type="ECO:0000256" key="6">
    <source>
        <dbReference type="ARBA" id="ARBA00022840"/>
    </source>
</evidence>
<feature type="binding site" evidence="8">
    <location>
        <begin position="184"/>
        <end position="187"/>
    </location>
    <ligand>
        <name>ATP</name>
        <dbReference type="ChEBI" id="CHEBI:30616"/>
    </ligand>
</feature>
<dbReference type="EC" id="6.3.2.1" evidence="8"/>
<feature type="binding site" evidence="8">
    <location>
        <position position="61"/>
    </location>
    <ligand>
        <name>beta-alanine</name>
        <dbReference type="ChEBI" id="CHEBI:57966"/>
    </ligand>
</feature>
<dbReference type="NCBIfam" id="TIGR00125">
    <property type="entry name" value="cyt_tran_rel"/>
    <property type="match status" value="1"/>
</dbReference>
<keyword evidence="6 8" id="KW-0067">ATP-binding</keyword>
<dbReference type="GO" id="GO:0015940">
    <property type="term" value="P:pantothenate biosynthetic process"/>
    <property type="evidence" value="ECO:0007669"/>
    <property type="project" value="UniProtKB-UniRule"/>
</dbReference>
<evidence type="ECO:0000256" key="1">
    <source>
        <dbReference type="ARBA" id="ARBA00004990"/>
    </source>
</evidence>
<dbReference type="Gene3D" id="3.30.1300.10">
    <property type="entry name" value="Pantoate-beta-alanine ligase, C-terminal domain"/>
    <property type="match status" value="1"/>
</dbReference>
<feature type="binding site" evidence="8">
    <location>
        <position position="176"/>
    </location>
    <ligand>
        <name>ATP</name>
        <dbReference type="ChEBI" id="CHEBI:30616"/>
    </ligand>
</feature>
<keyword evidence="10" id="KW-1185">Reference proteome</keyword>
<reference evidence="10" key="1">
    <citation type="submission" date="2015-07" db="EMBL/GenBank/DDBJ databases">
        <title>Near-Complete Genome Sequence of the Cellulolytic Bacterium Bacteroides (Pseudobacteroides) cellulosolvens ATCC 35603.</title>
        <authorList>
            <person name="Dassa B."/>
            <person name="Utturkar S.M."/>
            <person name="Klingeman D.M."/>
            <person name="Hurt R.A."/>
            <person name="Keller M."/>
            <person name="Xu J."/>
            <person name="Reddy Y.H.K."/>
            <person name="Borovok I."/>
            <person name="Grinberg I.R."/>
            <person name="Lamed R."/>
            <person name="Zhivin O."/>
            <person name="Bayer E.A."/>
            <person name="Brown S.D."/>
        </authorList>
    </citation>
    <scope>NUCLEOTIDE SEQUENCE [LARGE SCALE GENOMIC DNA]</scope>
    <source>
        <strain evidence="10">DSM 2933</strain>
    </source>
</reference>
<dbReference type="RefSeq" id="WP_036943035.1">
    <property type="nucleotide sequence ID" value="NZ_JQKC01000020.1"/>
</dbReference>
<dbReference type="InterPro" id="IPR003721">
    <property type="entry name" value="Pantoate_ligase"/>
</dbReference>